<organism evidence="2 3">
    <name type="scientific">Albidiferax ferrireducens (strain ATCC BAA-621 / DSM 15236 / T118)</name>
    <name type="common">Rhodoferax ferrireducens</name>
    <dbReference type="NCBI Taxonomy" id="338969"/>
    <lineage>
        <taxon>Bacteria</taxon>
        <taxon>Pseudomonadati</taxon>
        <taxon>Pseudomonadota</taxon>
        <taxon>Betaproteobacteria</taxon>
        <taxon>Burkholderiales</taxon>
        <taxon>Comamonadaceae</taxon>
        <taxon>Rhodoferax</taxon>
    </lineage>
</organism>
<dbReference type="STRING" id="338969.Rfer_2731"/>
<dbReference type="HOGENOM" id="CLU_2261627_0_0_4"/>
<keyword evidence="1" id="KW-0732">Signal</keyword>
<keyword evidence="3" id="KW-1185">Reference proteome</keyword>
<evidence type="ECO:0000256" key="1">
    <source>
        <dbReference type="SAM" id="SignalP"/>
    </source>
</evidence>
<evidence type="ECO:0000313" key="2">
    <source>
        <dbReference type="EMBL" id="ABD70444.1"/>
    </source>
</evidence>
<dbReference type="EMBL" id="CP000267">
    <property type="protein sequence ID" value="ABD70444.1"/>
    <property type="molecule type" value="Genomic_DNA"/>
</dbReference>
<proteinExistence type="predicted"/>
<feature type="chain" id="PRO_5004200689" description="DUF4148 domain-containing protein" evidence="1">
    <location>
        <begin position="21"/>
        <end position="103"/>
    </location>
</feature>
<dbReference type="RefSeq" id="WP_011465010.1">
    <property type="nucleotide sequence ID" value="NC_007908.1"/>
</dbReference>
<evidence type="ECO:0000313" key="3">
    <source>
        <dbReference type="Proteomes" id="UP000008332"/>
    </source>
</evidence>
<accession>Q21UV9</accession>
<protein>
    <recommendedName>
        <fullName evidence="4">DUF4148 domain-containing protein</fullName>
    </recommendedName>
</protein>
<feature type="signal peptide" evidence="1">
    <location>
        <begin position="1"/>
        <end position="20"/>
    </location>
</feature>
<reference evidence="3" key="1">
    <citation type="submission" date="2006-02" db="EMBL/GenBank/DDBJ databases">
        <title>Complete sequence of chromosome of Rhodoferax ferrireducens DSM 15236.</title>
        <authorList>
            <person name="Copeland A."/>
            <person name="Lucas S."/>
            <person name="Lapidus A."/>
            <person name="Barry K."/>
            <person name="Detter J.C."/>
            <person name="Glavina del Rio T."/>
            <person name="Hammon N."/>
            <person name="Israni S."/>
            <person name="Pitluck S."/>
            <person name="Brettin T."/>
            <person name="Bruce D."/>
            <person name="Han C."/>
            <person name="Tapia R."/>
            <person name="Gilna P."/>
            <person name="Kiss H."/>
            <person name="Schmutz J."/>
            <person name="Larimer F."/>
            <person name="Land M."/>
            <person name="Kyrpides N."/>
            <person name="Ivanova N."/>
            <person name="Richardson P."/>
        </authorList>
    </citation>
    <scope>NUCLEOTIDE SEQUENCE [LARGE SCALE GENOMIC DNA]</scope>
    <source>
        <strain evidence="3">ATCC BAA-621 / DSM 15236 / T118</strain>
    </source>
</reference>
<sequence length="103" mass="11741">MKHSHFFFLFLSAAAVGAWAQSAAPRREEASMQLQPDLRRSELREALKRSQTLQAQESSPLVDAEALEPRGIYDRRLSAQERADLREQLRQQSFDGLLNVTSK</sequence>
<dbReference type="KEGG" id="rfr:Rfer_2731"/>
<name>Q21UV9_ALBFT</name>
<dbReference type="AlphaFoldDB" id="Q21UV9"/>
<gene>
    <name evidence="2" type="ordered locus">Rfer_2731</name>
</gene>
<dbReference type="Proteomes" id="UP000008332">
    <property type="component" value="Chromosome"/>
</dbReference>
<evidence type="ECO:0008006" key="4">
    <source>
        <dbReference type="Google" id="ProtNLM"/>
    </source>
</evidence>